<sequence length="99" mass="11065">MDGYKPDGFRVRGKTVADVRAELDRRGLKAVYQLWWSYADGGFFPEPVSVDRIKDDLIVESSRAYSSDTIELTVVPGPEAGPAPTPSPRPQWWDLPEEG</sequence>
<name>A0A7W7GAM6_9ACTN</name>
<feature type="compositionally biased region" description="Pro residues" evidence="1">
    <location>
        <begin position="79"/>
        <end position="89"/>
    </location>
</feature>
<evidence type="ECO:0000313" key="3">
    <source>
        <dbReference type="Proteomes" id="UP000542210"/>
    </source>
</evidence>
<organism evidence="2 3">
    <name type="scientific">Sphaerisporangium siamense</name>
    <dbReference type="NCBI Taxonomy" id="795645"/>
    <lineage>
        <taxon>Bacteria</taxon>
        <taxon>Bacillati</taxon>
        <taxon>Actinomycetota</taxon>
        <taxon>Actinomycetes</taxon>
        <taxon>Streptosporangiales</taxon>
        <taxon>Streptosporangiaceae</taxon>
        <taxon>Sphaerisporangium</taxon>
    </lineage>
</organism>
<gene>
    <name evidence="2" type="ORF">BJ982_003479</name>
</gene>
<evidence type="ECO:0000313" key="2">
    <source>
        <dbReference type="EMBL" id="MBB4701935.1"/>
    </source>
</evidence>
<proteinExistence type="predicted"/>
<feature type="region of interest" description="Disordered" evidence="1">
    <location>
        <begin position="74"/>
        <end position="99"/>
    </location>
</feature>
<evidence type="ECO:0008006" key="4">
    <source>
        <dbReference type="Google" id="ProtNLM"/>
    </source>
</evidence>
<dbReference type="Proteomes" id="UP000542210">
    <property type="component" value="Unassembled WGS sequence"/>
</dbReference>
<comment type="caution">
    <text evidence="2">The sequence shown here is derived from an EMBL/GenBank/DDBJ whole genome shotgun (WGS) entry which is preliminary data.</text>
</comment>
<dbReference type="AlphaFoldDB" id="A0A7W7GAM6"/>
<dbReference type="RefSeq" id="WP_184881347.1">
    <property type="nucleotide sequence ID" value="NZ_BOOV01000007.1"/>
</dbReference>
<protein>
    <recommendedName>
        <fullName evidence="4">PASTA domain-containing protein</fullName>
    </recommendedName>
</protein>
<dbReference type="EMBL" id="JACHND010000001">
    <property type="protein sequence ID" value="MBB4701935.1"/>
    <property type="molecule type" value="Genomic_DNA"/>
</dbReference>
<keyword evidence="3" id="KW-1185">Reference proteome</keyword>
<evidence type="ECO:0000256" key="1">
    <source>
        <dbReference type="SAM" id="MobiDB-lite"/>
    </source>
</evidence>
<reference evidence="2 3" key="1">
    <citation type="submission" date="2020-08" db="EMBL/GenBank/DDBJ databases">
        <title>Sequencing the genomes of 1000 actinobacteria strains.</title>
        <authorList>
            <person name="Klenk H.-P."/>
        </authorList>
    </citation>
    <scope>NUCLEOTIDE SEQUENCE [LARGE SCALE GENOMIC DNA]</scope>
    <source>
        <strain evidence="2 3">DSM 45784</strain>
    </source>
</reference>
<accession>A0A7W7GAM6</accession>